<dbReference type="InterPro" id="IPR011992">
    <property type="entry name" value="EF-hand-dom_pair"/>
</dbReference>
<feature type="domain" description="EF-hand" evidence="5">
    <location>
        <begin position="104"/>
        <end position="139"/>
    </location>
</feature>
<dbReference type="AlphaFoldDB" id="A0A7S2GC78"/>
<dbReference type="PANTHER" id="PTHR23048">
    <property type="entry name" value="MYOSIN LIGHT CHAIN 1, 3"/>
    <property type="match status" value="1"/>
</dbReference>
<dbReference type="InterPro" id="IPR002048">
    <property type="entry name" value="EF_hand_dom"/>
</dbReference>
<dbReference type="GO" id="GO:0016460">
    <property type="term" value="C:myosin II complex"/>
    <property type="evidence" value="ECO:0007669"/>
    <property type="project" value="TreeGrafter"/>
</dbReference>
<dbReference type="PROSITE" id="PS00018">
    <property type="entry name" value="EF_HAND_1"/>
    <property type="match status" value="1"/>
</dbReference>
<dbReference type="FunFam" id="1.10.238.10:FF:000077">
    <property type="entry name" value="Centrin 1"/>
    <property type="match status" value="1"/>
</dbReference>
<dbReference type="PANTHER" id="PTHR23048:SF59">
    <property type="entry name" value="EF-HAND SUPERFAMILY PROTEIN"/>
    <property type="match status" value="1"/>
</dbReference>
<dbReference type="SUPFAM" id="SSF47473">
    <property type="entry name" value="EF-hand"/>
    <property type="match status" value="1"/>
</dbReference>
<evidence type="ECO:0000256" key="2">
    <source>
        <dbReference type="ARBA" id="ARBA00022737"/>
    </source>
</evidence>
<dbReference type="Pfam" id="PF13499">
    <property type="entry name" value="EF-hand_7"/>
    <property type="match status" value="2"/>
</dbReference>
<dbReference type="PROSITE" id="PS50222">
    <property type="entry name" value="EF_HAND_2"/>
    <property type="match status" value="4"/>
</dbReference>
<gene>
    <name evidence="6" type="ORF">CBRE1094_LOCUS12838</name>
</gene>
<accession>A0A7S2GC78</accession>
<feature type="domain" description="EF-hand" evidence="5">
    <location>
        <begin position="31"/>
        <end position="66"/>
    </location>
</feature>
<evidence type="ECO:0000256" key="3">
    <source>
        <dbReference type="ARBA" id="ARBA00022837"/>
    </source>
</evidence>
<dbReference type="EMBL" id="HBGU01023575">
    <property type="protein sequence ID" value="CAD9440287.1"/>
    <property type="molecule type" value="Transcribed_RNA"/>
</dbReference>
<proteinExistence type="predicted"/>
<feature type="region of interest" description="Disordered" evidence="4">
    <location>
        <begin position="1"/>
        <end position="24"/>
    </location>
</feature>
<evidence type="ECO:0000313" key="6">
    <source>
        <dbReference type="EMBL" id="CAD9440287.1"/>
    </source>
</evidence>
<dbReference type="GO" id="GO:0005509">
    <property type="term" value="F:calcium ion binding"/>
    <property type="evidence" value="ECO:0007669"/>
    <property type="project" value="InterPro"/>
</dbReference>
<evidence type="ECO:0000259" key="5">
    <source>
        <dbReference type="PROSITE" id="PS50222"/>
    </source>
</evidence>
<sequence>MSASALRRSSFAGTPSRSVPASVARRALSDEQKQELREAFDLFDTEQTGQIDYHELKVAMRSLGFDVKKAEVLLLMEEHDVARKGTIGYDEFHEIMSRRIAARSPEEELAKAFELFDEDLTGKISLVNMRRIAKELGENLTDDELQAMIDEFDTDRDGEISMAEFASIMKSTSLYD</sequence>
<name>A0A7S2GC78_9EUKA</name>
<evidence type="ECO:0000256" key="4">
    <source>
        <dbReference type="SAM" id="MobiDB-lite"/>
    </source>
</evidence>
<reference evidence="6" key="1">
    <citation type="submission" date="2021-01" db="EMBL/GenBank/DDBJ databases">
        <authorList>
            <person name="Corre E."/>
            <person name="Pelletier E."/>
            <person name="Niang G."/>
            <person name="Scheremetjew M."/>
            <person name="Finn R."/>
            <person name="Kale V."/>
            <person name="Holt S."/>
            <person name="Cochrane G."/>
            <person name="Meng A."/>
            <person name="Brown T."/>
            <person name="Cohen L."/>
        </authorList>
    </citation>
    <scope>NUCLEOTIDE SEQUENCE</scope>
    <source>
        <strain evidence="6">UTEX LB 985</strain>
    </source>
</reference>
<keyword evidence="3" id="KW-0106">Calcium</keyword>
<protein>
    <recommendedName>
        <fullName evidence="5">EF-hand domain-containing protein</fullName>
    </recommendedName>
</protein>
<keyword evidence="2" id="KW-0677">Repeat</keyword>
<keyword evidence="1" id="KW-0479">Metal-binding</keyword>
<dbReference type="CDD" id="cd00051">
    <property type="entry name" value="EFh"/>
    <property type="match status" value="1"/>
</dbReference>
<organism evidence="6">
    <name type="scientific">Haptolina brevifila</name>
    <dbReference type="NCBI Taxonomy" id="156173"/>
    <lineage>
        <taxon>Eukaryota</taxon>
        <taxon>Haptista</taxon>
        <taxon>Haptophyta</taxon>
        <taxon>Prymnesiophyceae</taxon>
        <taxon>Prymnesiales</taxon>
        <taxon>Prymnesiaceae</taxon>
        <taxon>Haptolina</taxon>
    </lineage>
</organism>
<evidence type="ECO:0000256" key="1">
    <source>
        <dbReference type="ARBA" id="ARBA00022723"/>
    </source>
</evidence>
<dbReference type="SMART" id="SM00054">
    <property type="entry name" value="EFh"/>
    <property type="match status" value="4"/>
</dbReference>
<dbReference type="InterPro" id="IPR018247">
    <property type="entry name" value="EF_Hand_1_Ca_BS"/>
</dbReference>
<dbReference type="InterPro" id="IPR050230">
    <property type="entry name" value="CALM/Myosin/TropC-like"/>
</dbReference>
<feature type="domain" description="EF-hand" evidence="5">
    <location>
        <begin position="140"/>
        <end position="175"/>
    </location>
</feature>
<feature type="domain" description="EF-hand" evidence="5">
    <location>
        <begin position="67"/>
        <end position="102"/>
    </location>
</feature>
<dbReference type="Gene3D" id="1.10.238.10">
    <property type="entry name" value="EF-hand"/>
    <property type="match status" value="2"/>
</dbReference>